<accession>A0A0F9FFS8</accession>
<feature type="compositionally biased region" description="Basic and acidic residues" evidence="1">
    <location>
        <begin position="1"/>
        <end position="19"/>
    </location>
</feature>
<sequence length="94" mass="10599">MNMEDRLPRDLTIRQEKVEAFQSDPSILQGSRYPPPYREHVAGGIVAQAQHAHLMLERRDKNVPSIHGPDVHESHHRVVSVDDAGRGLTRDDSA</sequence>
<protein>
    <submittedName>
        <fullName evidence="2">Uncharacterized protein</fullName>
    </submittedName>
</protein>
<feature type="region of interest" description="Disordered" evidence="1">
    <location>
        <begin position="1"/>
        <end position="34"/>
    </location>
</feature>
<comment type="caution">
    <text evidence="2">The sequence shown here is derived from an EMBL/GenBank/DDBJ whole genome shotgun (WGS) entry which is preliminary data.</text>
</comment>
<gene>
    <name evidence="2" type="ORF">LCGC14_2036540</name>
</gene>
<feature type="non-terminal residue" evidence="2">
    <location>
        <position position="94"/>
    </location>
</feature>
<proteinExistence type="predicted"/>
<evidence type="ECO:0000256" key="1">
    <source>
        <dbReference type="SAM" id="MobiDB-lite"/>
    </source>
</evidence>
<organism evidence="2">
    <name type="scientific">marine sediment metagenome</name>
    <dbReference type="NCBI Taxonomy" id="412755"/>
    <lineage>
        <taxon>unclassified sequences</taxon>
        <taxon>metagenomes</taxon>
        <taxon>ecological metagenomes</taxon>
    </lineage>
</organism>
<reference evidence="2" key="1">
    <citation type="journal article" date="2015" name="Nature">
        <title>Complex archaea that bridge the gap between prokaryotes and eukaryotes.</title>
        <authorList>
            <person name="Spang A."/>
            <person name="Saw J.H."/>
            <person name="Jorgensen S.L."/>
            <person name="Zaremba-Niedzwiedzka K."/>
            <person name="Martijn J."/>
            <person name="Lind A.E."/>
            <person name="van Eijk R."/>
            <person name="Schleper C."/>
            <person name="Guy L."/>
            <person name="Ettema T.J."/>
        </authorList>
    </citation>
    <scope>NUCLEOTIDE SEQUENCE</scope>
</reference>
<dbReference type="EMBL" id="LAZR01023800">
    <property type="protein sequence ID" value="KKL77271.1"/>
    <property type="molecule type" value="Genomic_DNA"/>
</dbReference>
<dbReference type="AlphaFoldDB" id="A0A0F9FFS8"/>
<name>A0A0F9FFS8_9ZZZZ</name>
<evidence type="ECO:0000313" key="2">
    <source>
        <dbReference type="EMBL" id="KKL77271.1"/>
    </source>
</evidence>